<dbReference type="PANTHER" id="PTHR31973">
    <property type="entry name" value="POLYPROTEIN, PUTATIVE-RELATED"/>
    <property type="match status" value="1"/>
</dbReference>
<dbReference type="PANTHER" id="PTHR31973:SF187">
    <property type="entry name" value="MUTATOR TRANSPOSASE MUDRA PROTEIN"/>
    <property type="match status" value="1"/>
</dbReference>
<evidence type="ECO:0000313" key="2">
    <source>
        <dbReference type="Proteomes" id="UP000829196"/>
    </source>
</evidence>
<sequence>MFGSVNDNYMWVPMLRLELINNNPGSNNTYMCDIKSNVFNRLFVSFKVCIDGFIDISRYLIGVDACHFKSKYLGILLNGLYTITYAAAESEFKKSWEWFMRNLLDSFGCDVEHLAFIYDMEKDLSESIKLIFPNVEHKVYMRHMWKIFKKKLFCCENGNKLQNLVWRATNTYKLHDLHKKMEEIFKSVRKFTLT</sequence>
<accession>A0A8T3BLA9</accession>
<reference evidence="1" key="1">
    <citation type="journal article" date="2022" name="Front. Genet.">
        <title>Chromosome-Scale Assembly of the Dendrobium nobile Genome Provides Insights Into the Molecular Mechanism of the Biosynthesis of the Medicinal Active Ingredient of Dendrobium.</title>
        <authorList>
            <person name="Xu Q."/>
            <person name="Niu S.-C."/>
            <person name="Li K.-L."/>
            <person name="Zheng P.-J."/>
            <person name="Zhang X.-J."/>
            <person name="Jia Y."/>
            <person name="Liu Y."/>
            <person name="Niu Y.-X."/>
            <person name="Yu L.-H."/>
            <person name="Chen D.-F."/>
            <person name="Zhang G.-Q."/>
        </authorList>
    </citation>
    <scope>NUCLEOTIDE SEQUENCE</scope>
    <source>
        <tissue evidence="1">Leaf</tissue>
    </source>
</reference>
<dbReference type="Proteomes" id="UP000829196">
    <property type="component" value="Unassembled WGS sequence"/>
</dbReference>
<dbReference type="EMBL" id="JAGYWB010000007">
    <property type="protein sequence ID" value="KAI0515837.1"/>
    <property type="molecule type" value="Genomic_DNA"/>
</dbReference>
<dbReference type="OrthoDB" id="1918246at2759"/>
<evidence type="ECO:0008006" key="3">
    <source>
        <dbReference type="Google" id="ProtNLM"/>
    </source>
</evidence>
<protein>
    <recommendedName>
        <fullName evidence="3">MULE transposase domain-containing protein</fullName>
    </recommendedName>
</protein>
<name>A0A8T3BLA9_DENNO</name>
<comment type="caution">
    <text evidence="1">The sequence shown here is derived from an EMBL/GenBank/DDBJ whole genome shotgun (WGS) entry which is preliminary data.</text>
</comment>
<gene>
    <name evidence="1" type="ORF">KFK09_008505</name>
</gene>
<dbReference type="AlphaFoldDB" id="A0A8T3BLA9"/>
<proteinExistence type="predicted"/>
<evidence type="ECO:0000313" key="1">
    <source>
        <dbReference type="EMBL" id="KAI0515837.1"/>
    </source>
</evidence>
<keyword evidence="2" id="KW-1185">Reference proteome</keyword>
<organism evidence="1 2">
    <name type="scientific">Dendrobium nobile</name>
    <name type="common">Orchid</name>
    <dbReference type="NCBI Taxonomy" id="94219"/>
    <lineage>
        <taxon>Eukaryota</taxon>
        <taxon>Viridiplantae</taxon>
        <taxon>Streptophyta</taxon>
        <taxon>Embryophyta</taxon>
        <taxon>Tracheophyta</taxon>
        <taxon>Spermatophyta</taxon>
        <taxon>Magnoliopsida</taxon>
        <taxon>Liliopsida</taxon>
        <taxon>Asparagales</taxon>
        <taxon>Orchidaceae</taxon>
        <taxon>Epidendroideae</taxon>
        <taxon>Malaxideae</taxon>
        <taxon>Dendrobiinae</taxon>
        <taxon>Dendrobium</taxon>
    </lineage>
</organism>